<feature type="transmembrane region" description="Helical" evidence="1">
    <location>
        <begin position="53"/>
        <end position="75"/>
    </location>
</feature>
<evidence type="ECO:0000313" key="2">
    <source>
        <dbReference type="EMBL" id="QHU15740.1"/>
    </source>
</evidence>
<proteinExistence type="predicted"/>
<protein>
    <submittedName>
        <fullName evidence="2">Uncharacterized protein</fullName>
    </submittedName>
</protein>
<evidence type="ECO:0000256" key="1">
    <source>
        <dbReference type="SAM" id="Phobius"/>
    </source>
</evidence>
<organism evidence="2">
    <name type="scientific">viral metagenome</name>
    <dbReference type="NCBI Taxonomy" id="1070528"/>
    <lineage>
        <taxon>unclassified sequences</taxon>
        <taxon>metagenomes</taxon>
        <taxon>organismal metagenomes</taxon>
    </lineage>
</organism>
<accession>A0A6C0KGD2</accession>
<feature type="transmembrane region" description="Helical" evidence="1">
    <location>
        <begin position="7"/>
        <end position="33"/>
    </location>
</feature>
<keyword evidence="1" id="KW-0812">Transmembrane</keyword>
<dbReference type="AlphaFoldDB" id="A0A6C0KGD2"/>
<dbReference type="EMBL" id="MN740867">
    <property type="protein sequence ID" value="QHU15740.1"/>
    <property type="molecule type" value="Genomic_DNA"/>
</dbReference>
<name>A0A6C0KGD2_9ZZZZ</name>
<keyword evidence="1" id="KW-1133">Transmembrane helix</keyword>
<reference evidence="2" key="1">
    <citation type="journal article" date="2020" name="Nature">
        <title>Giant virus diversity and host interactions through global metagenomics.</title>
        <authorList>
            <person name="Schulz F."/>
            <person name="Roux S."/>
            <person name="Paez-Espino D."/>
            <person name="Jungbluth S."/>
            <person name="Walsh D.A."/>
            <person name="Denef V.J."/>
            <person name="McMahon K.D."/>
            <person name="Konstantinidis K.T."/>
            <person name="Eloe-Fadrosh E.A."/>
            <person name="Kyrpides N.C."/>
            <person name="Woyke T."/>
        </authorList>
    </citation>
    <scope>NUCLEOTIDE SEQUENCE</scope>
    <source>
        <strain evidence="2">GVMAG-S-3300010158-109</strain>
    </source>
</reference>
<sequence>MMIVGNAGGIVASIVLTIAAAIFFGPPIIGYFMTQSYVDDGKIVHPSNAQLGWFLLIGYPIILILLCIAIIWWWYNKKTDTNPNTEPLLS</sequence>
<keyword evidence="1" id="KW-0472">Membrane</keyword>